<dbReference type="Proteomes" id="UP000694257">
    <property type="component" value="Chromosome"/>
</dbReference>
<evidence type="ECO:0000256" key="1">
    <source>
        <dbReference type="SAM" id="MobiDB-lite"/>
    </source>
</evidence>
<dbReference type="PANTHER" id="PTHR33428:SF14">
    <property type="entry name" value="CARBOXYLESTERASE TYPE B DOMAIN-CONTAINING PROTEIN"/>
    <property type="match status" value="1"/>
</dbReference>
<feature type="chain" id="PRO_5047231724" evidence="2">
    <location>
        <begin position="34"/>
        <end position="281"/>
    </location>
</feature>
<dbReference type="PANTHER" id="PTHR33428">
    <property type="entry name" value="CHLOROPHYLLASE-2, CHLOROPLASTIC"/>
    <property type="match status" value="1"/>
</dbReference>
<protein>
    <submittedName>
        <fullName evidence="4">Acetylxylan esterase</fullName>
    </submittedName>
</protein>
<evidence type="ECO:0000259" key="3">
    <source>
        <dbReference type="Pfam" id="PF12740"/>
    </source>
</evidence>
<accession>A0ABX8RZT2</accession>
<evidence type="ECO:0000313" key="4">
    <source>
        <dbReference type="EMBL" id="QXN94354.1"/>
    </source>
</evidence>
<organism evidence="4 5">
    <name type="scientific">Nocardia iowensis</name>
    <dbReference type="NCBI Taxonomy" id="204891"/>
    <lineage>
        <taxon>Bacteria</taxon>
        <taxon>Bacillati</taxon>
        <taxon>Actinomycetota</taxon>
        <taxon>Actinomycetes</taxon>
        <taxon>Mycobacteriales</taxon>
        <taxon>Nocardiaceae</taxon>
        <taxon>Nocardia</taxon>
    </lineage>
</organism>
<feature type="domain" description="PET hydrolase/cutinase-like" evidence="3">
    <location>
        <begin position="55"/>
        <end position="246"/>
    </location>
</feature>
<dbReference type="InterPro" id="IPR041127">
    <property type="entry name" value="PET_hydrolase/cutinase-like"/>
</dbReference>
<dbReference type="Pfam" id="PF12740">
    <property type="entry name" value="PETase"/>
    <property type="match status" value="1"/>
</dbReference>
<dbReference type="PROSITE" id="PS51318">
    <property type="entry name" value="TAT"/>
    <property type="match status" value="1"/>
</dbReference>
<keyword evidence="2" id="KW-0732">Signal</keyword>
<feature type="region of interest" description="Disordered" evidence="1">
    <location>
        <begin position="138"/>
        <end position="157"/>
    </location>
</feature>
<dbReference type="InterPro" id="IPR006311">
    <property type="entry name" value="TAT_signal"/>
</dbReference>
<dbReference type="EMBL" id="CP078145">
    <property type="protein sequence ID" value="QXN94354.1"/>
    <property type="molecule type" value="Genomic_DNA"/>
</dbReference>
<keyword evidence="5" id="KW-1185">Reference proteome</keyword>
<evidence type="ECO:0000313" key="5">
    <source>
        <dbReference type="Proteomes" id="UP000694257"/>
    </source>
</evidence>
<name>A0ABX8RZT2_NOCIO</name>
<feature type="signal peptide" evidence="2">
    <location>
        <begin position="1"/>
        <end position="33"/>
    </location>
</feature>
<sequence>MSRNNFAPKRRTLLTLVVTAAALLVAPVLPAVAAPQAVDWDKPGPHQVQVQAMTDHTLYFPAKMDRHPVIIWGNGSLARPAIYDGLLRHWASHGFIVAAANTVWATSGSEMLQGIDLLTRLNQQADSPFHQKVDLANIGASGHSRGGGGSLNAGADPRVDTTVPIEPGPRPSSAGLRGPTFLLAGENDTIVTPAGVKQYYESADHVVAIYGSLAGAGHFTPLNDGGGFRGPSTAWLAFQLKGDERARGEFFGANCGICTSKAWSEVQRNRLAQQVPGPNGA</sequence>
<proteinExistence type="predicted"/>
<evidence type="ECO:0000256" key="2">
    <source>
        <dbReference type="SAM" id="SignalP"/>
    </source>
</evidence>
<dbReference type="RefSeq" id="WP_218476863.1">
    <property type="nucleotide sequence ID" value="NZ_BAABJN010000015.1"/>
</dbReference>
<reference evidence="4 5" key="1">
    <citation type="submission" date="2021-07" db="EMBL/GenBank/DDBJ databases">
        <title>Whole Genome Sequence of Nocardia Iowensis.</title>
        <authorList>
            <person name="Lamm A."/>
            <person name="Collins-Fairclough A.M."/>
            <person name="Bunk B."/>
            <person name="Sproer C."/>
        </authorList>
    </citation>
    <scope>NUCLEOTIDE SEQUENCE [LARGE SCALE GENOMIC DNA]</scope>
    <source>
        <strain evidence="4 5">NRRL 5646</strain>
    </source>
</reference>
<gene>
    <name evidence="4" type="ORF">KV110_15625</name>
</gene>